<accession>A0AAV0WXW1</accession>
<dbReference type="AlphaFoldDB" id="A0AAV0WXW1"/>
<comment type="caution">
    <text evidence="2">The sequence shown here is derived from an EMBL/GenBank/DDBJ whole genome shotgun (WGS) entry which is preliminary data.</text>
</comment>
<organism evidence="2 3">
    <name type="scientific">Macrosiphum euphorbiae</name>
    <name type="common">potato aphid</name>
    <dbReference type="NCBI Taxonomy" id="13131"/>
    <lineage>
        <taxon>Eukaryota</taxon>
        <taxon>Metazoa</taxon>
        <taxon>Ecdysozoa</taxon>
        <taxon>Arthropoda</taxon>
        <taxon>Hexapoda</taxon>
        <taxon>Insecta</taxon>
        <taxon>Pterygota</taxon>
        <taxon>Neoptera</taxon>
        <taxon>Paraneoptera</taxon>
        <taxon>Hemiptera</taxon>
        <taxon>Sternorrhyncha</taxon>
        <taxon>Aphidomorpha</taxon>
        <taxon>Aphidoidea</taxon>
        <taxon>Aphididae</taxon>
        <taxon>Macrosiphini</taxon>
        <taxon>Macrosiphum</taxon>
    </lineage>
</organism>
<name>A0AAV0WXW1_9HEMI</name>
<dbReference type="EMBL" id="CARXXK010000003">
    <property type="protein sequence ID" value="CAI6360949.1"/>
    <property type="molecule type" value="Genomic_DNA"/>
</dbReference>
<evidence type="ECO:0000313" key="2">
    <source>
        <dbReference type="EMBL" id="CAI6360949.1"/>
    </source>
</evidence>
<protein>
    <submittedName>
        <fullName evidence="2">Uncharacterized protein</fullName>
    </submittedName>
</protein>
<feature type="compositionally biased region" description="Basic and acidic residues" evidence="1">
    <location>
        <begin position="55"/>
        <end position="70"/>
    </location>
</feature>
<evidence type="ECO:0000313" key="3">
    <source>
        <dbReference type="Proteomes" id="UP001160148"/>
    </source>
</evidence>
<keyword evidence="3" id="KW-1185">Reference proteome</keyword>
<dbReference type="Proteomes" id="UP001160148">
    <property type="component" value="Unassembled WGS sequence"/>
</dbReference>
<evidence type="ECO:0000256" key="1">
    <source>
        <dbReference type="SAM" id="MobiDB-lite"/>
    </source>
</evidence>
<proteinExistence type="predicted"/>
<feature type="region of interest" description="Disordered" evidence="1">
    <location>
        <begin position="50"/>
        <end position="84"/>
    </location>
</feature>
<sequence length="84" mass="8987">MYVLLRESDNGIGRNEYNLSGGTSVDGTHGAAAADCSIVAYCCCCAIGCGRRGWRGGDRSQGRDDDRPTATRDGQSSPRRSDRK</sequence>
<reference evidence="2 3" key="1">
    <citation type="submission" date="2023-01" db="EMBL/GenBank/DDBJ databases">
        <authorList>
            <person name="Whitehead M."/>
        </authorList>
    </citation>
    <scope>NUCLEOTIDE SEQUENCE [LARGE SCALE GENOMIC DNA]</scope>
</reference>
<gene>
    <name evidence="2" type="ORF">MEUPH1_LOCUS16185</name>
</gene>